<comment type="caution">
    <text evidence="2">The sequence shown here is derived from an EMBL/GenBank/DDBJ whole genome shotgun (WGS) entry which is preliminary data.</text>
</comment>
<proteinExistence type="predicted"/>
<sequence length="112" mass="12985">MIKDEEKKRLSIATVIRMDIYPESNGLQIHQTLCFLDEQASNHLDLLLANAADGKTTTLLQEENKYYIDIHDNLPFLRIREVSIWTNEKDGFNHIYLYGMDGKLKQELTSGQ</sequence>
<reference evidence="2 3" key="1">
    <citation type="submission" date="2020-10" db="EMBL/GenBank/DDBJ databases">
        <title>Connecting structure to function with the recovery of over 1000 high-quality activated sludge metagenome-assembled genomes encoding full-length rRNA genes using long-read sequencing.</title>
        <authorList>
            <person name="Singleton C.M."/>
            <person name="Petriglieri F."/>
            <person name="Kristensen J.M."/>
            <person name="Kirkegaard R.H."/>
            <person name="Michaelsen T.Y."/>
            <person name="Andersen M.H."/>
            <person name="Karst S.M."/>
            <person name="Dueholm M.S."/>
            <person name="Nielsen P.H."/>
            <person name="Albertsen M."/>
        </authorList>
    </citation>
    <scope>NUCLEOTIDE SEQUENCE [LARGE SCALE GENOMIC DNA]</scope>
    <source>
        <strain evidence="2">Ribe_18-Q3-R11-54_MAXAC.273</strain>
    </source>
</reference>
<dbReference type="SUPFAM" id="SSF82171">
    <property type="entry name" value="DPP6 N-terminal domain-like"/>
    <property type="match status" value="1"/>
</dbReference>
<evidence type="ECO:0000313" key="3">
    <source>
        <dbReference type="Proteomes" id="UP000808337"/>
    </source>
</evidence>
<dbReference type="Proteomes" id="UP000808337">
    <property type="component" value="Unassembled WGS sequence"/>
</dbReference>
<protein>
    <submittedName>
        <fullName evidence="2">DPP IV N-terminal domain-containing protein</fullName>
    </submittedName>
</protein>
<accession>A0A9D7SWR8</accession>
<dbReference type="GO" id="GO:0006508">
    <property type="term" value="P:proteolysis"/>
    <property type="evidence" value="ECO:0007669"/>
    <property type="project" value="InterPro"/>
</dbReference>
<gene>
    <name evidence="2" type="ORF">IPP15_14645</name>
</gene>
<feature type="domain" description="Dipeptidylpeptidase IV N-terminal" evidence="1">
    <location>
        <begin position="41"/>
        <end position="112"/>
    </location>
</feature>
<organism evidence="2 3">
    <name type="scientific">Candidatus Opimibacter skivensis</name>
    <dbReference type="NCBI Taxonomy" id="2982028"/>
    <lineage>
        <taxon>Bacteria</taxon>
        <taxon>Pseudomonadati</taxon>
        <taxon>Bacteroidota</taxon>
        <taxon>Saprospiria</taxon>
        <taxon>Saprospirales</taxon>
        <taxon>Saprospiraceae</taxon>
        <taxon>Candidatus Opimibacter</taxon>
    </lineage>
</organism>
<dbReference type="InterPro" id="IPR002469">
    <property type="entry name" value="Peptidase_S9B_N"/>
</dbReference>
<dbReference type="Pfam" id="PF00930">
    <property type="entry name" value="DPPIV_N"/>
    <property type="match status" value="1"/>
</dbReference>
<dbReference type="AlphaFoldDB" id="A0A9D7SWR8"/>
<dbReference type="Gene3D" id="2.140.10.30">
    <property type="entry name" value="Dipeptidylpeptidase IV, N-terminal domain"/>
    <property type="match status" value="1"/>
</dbReference>
<evidence type="ECO:0000259" key="1">
    <source>
        <dbReference type="Pfam" id="PF00930"/>
    </source>
</evidence>
<evidence type="ECO:0000313" key="2">
    <source>
        <dbReference type="EMBL" id="MBK9983594.1"/>
    </source>
</evidence>
<name>A0A9D7SWR8_9BACT</name>
<dbReference type="EMBL" id="JADKGY010000021">
    <property type="protein sequence ID" value="MBK9983594.1"/>
    <property type="molecule type" value="Genomic_DNA"/>
</dbReference>